<evidence type="ECO:0000313" key="2">
    <source>
        <dbReference type="EMBL" id="GBP92086.1"/>
    </source>
</evidence>
<comment type="caution">
    <text evidence="2">The sequence shown here is derived from an EMBL/GenBank/DDBJ whole genome shotgun (WGS) entry which is preliminary data.</text>
</comment>
<dbReference type="OrthoDB" id="6631058at2759"/>
<evidence type="ECO:0000313" key="3">
    <source>
        <dbReference type="Proteomes" id="UP000299102"/>
    </source>
</evidence>
<protein>
    <submittedName>
        <fullName evidence="2">Uncharacterized protein</fullName>
    </submittedName>
</protein>
<organism evidence="2 3">
    <name type="scientific">Eumeta variegata</name>
    <name type="common">Bagworm moth</name>
    <name type="synonym">Eumeta japonica</name>
    <dbReference type="NCBI Taxonomy" id="151549"/>
    <lineage>
        <taxon>Eukaryota</taxon>
        <taxon>Metazoa</taxon>
        <taxon>Ecdysozoa</taxon>
        <taxon>Arthropoda</taxon>
        <taxon>Hexapoda</taxon>
        <taxon>Insecta</taxon>
        <taxon>Pterygota</taxon>
        <taxon>Neoptera</taxon>
        <taxon>Endopterygota</taxon>
        <taxon>Lepidoptera</taxon>
        <taxon>Glossata</taxon>
        <taxon>Ditrysia</taxon>
        <taxon>Tineoidea</taxon>
        <taxon>Psychidae</taxon>
        <taxon>Oiketicinae</taxon>
        <taxon>Eumeta</taxon>
    </lineage>
</organism>
<proteinExistence type="predicted"/>
<name>A0A4C1ZUC3_EUMVA</name>
<sequence>MNAVLDMPGVTIEGSRDGESARPPLNVTAATHWALIGQLLCVRWGKDHLVADCPRPHDQRLTGANCHGPQLASDRRCPEGSSPALPIVMFVCSLDA</sequence>
<dbReference type="AlphaFoldDB" id="A0A4C1ZUC3"/>
<evidence type="ECO:0000256" key="1">
    <source>
        <dbReference type="SAM" id="MobiDB-lite"/>
    </source>
</evidence>
<dbReference type="Proteomes" id="UP000299102">
    <property type="component" value="Unassembled WGS sequence"/>
</dbReference>
<gene>
    <name evidence="2" type="ORF">EVAR_68072_1</name>
</gene>
<dbReference type="EMBL" id="BGZK01002237">
    <property type="protein sequence ID" value="GBP92086.1"/>
    <property type="molecule type" value="Genomic_DNA"/>
</dbReference>
<keyword evidence="3" id="KW-1185">Reference proteome</keyword>
<feature type="region of interest" description="Disordered" evidence="1">
    <location>
        <begin position="1"/>
        <end position="21"/>
    </location>
</feature>
<accession>A0A4C1ZUC3</accession>
<reference evidence="2 3" key="1">
    <citation type="journal article" date="2019" name="Commun. Biol.">
        <title>The bagworm genome reveals a unique fibroin gene that provides high tensile strength.</title>
        <authorList>
            <person name="Kono N."/>
            <person name="Nakamura H."/>
            <person name="Ohtoshi R."/>
            <person name="Tomita M."/>
            <person name="Numata K."/>
            <person name="Arakawa K."/>
        </authorList>
    </citation>
    <scope>NUCLEOTIDE SEQUENCE [LARGE SCALE GENOMIC DNA]</scope>
</reference>